<evidence type="ECO:0000313" key="3">
    <source>
        <dbReference type="Proteomes" id="UP000293300"/>
    </source>
</evidence>
<keyword evidence="1" id="KW-0175">Coiled coil</keyword>
<reference evidence="2 3" key="1">
    <citation type="submission" date="2019-02" db="EMBL/GenBank/DDBJ databases">
        <title>Flavobacterium sp. RD-2-33 isolated from forest soil.</title>
        <authorList>
            <person name="Chaudhary D.K."/>
        </authorList>
    </citation>
    <scope>NUCLEOTIDE SEQUENCE [LARGE SCALE GENOMIC DNA]</scope>
    <source>
        <strain evidence="2 3">RD-2-33</strain>
    </source>
</reference>
<name>A0A4Q9YRH3_9FLAO</name>
<dbReference type="RefSeq" id="WP_131476732.1">
    <property type="nucleotide sequence ID" value="NZ_SJPE01000015.1"/>
</dbReference>
<evidence type="ECO:0000313" key="2">
    <source>
        <dbReference type="EMBL" id="TBX66160.1"/>
    </source>
</evidence>
<dbReference type="Proteomes" id="UP000293300">
    <property type="component" value="Unassembled WGS sequence"/>
</dbReference>
<keyword evidence="3" id="KW-1185">Reference proteome</keyword>
<accession>A0A4Q9YRH3</accession>
<evidence type="ECO:0000256" key="1">
    <source>
        <dbReference type="SAM" id="Coils"/>
    </source>
</evidence>
<proteinExistence type="predicted"/>
<comment type="caution">
    <text evidence="2">The sequence shown here is derived from an EMBL/GenBank/DDBJ whole genome shotgun (WGS) entry which is preliminary data.</text>
</comment>
<feature type="coiled-coil region" evidence="1">
    <location>
        <begin position="43"/>
        <end position="70"/>
    </location>
</feature>
<sequence>MNFKLIDGDFTPTETLDLLTQLVQVKIKFHEDKIKTSLHEEDIKMRERKIKLLQDKLAEVKNQVKLGSKNVHLNSDISID</sequence>
<dbReference type="AlphaFoldDB" id="A0A4Q9YRH3"/>
<dbReference type="EMBL" id="SJPE01000015">
    <property type="protein sequence ID" value="TBX66160.1"/>
    <property type="molecule type" value="Genomic_DNA"/>
</dbReference>
<gene>
    <name evidence="2" type="ORF">EZL74_11270</name>
</gene>
<dbReference type="OrthoDB" id="965211at2"/>
<organism evidence="2 3">
    <name type="scientific">Flavobacterium silvisoli</name>
    <dbReference type="NCBI Taxonomy" id="2529433"/>
    <lineage>
        <taxon>Bacteria</taxon>
        <taxon>Pseudomonadati</taxon>
        <taxon>Bacteroidota</taxon>
        <taxon>Flavobacteriia</taxon>
        <taxon>Flavobacteriales</taxon>
        <taxon>Flavobacteriaceae</taxon>
        <taxon>Flavobacterium</taxon>
    </lineage>
</organism>
<protein>
    <submittedName>
        <fullName evidence="2">Uncharacterized protein</fullName>
    </submittedName>
</protein>